<feature type="compositionally biased region" description="Basic and acidic residues" evidence="2">
    <location>
        <begin position="684"/>
        <end position="693"/>
    </location>
</feature>
<name>A0A9P3HGB9_9FUNG</name>
<organism evidence="3 4">
    <name type="scientific">Entomortierella parvispora</name>
    <dbReference type="NCBI Taxonomy" id="205924"/>
    <lineage>
        <taxon>Eukaryota</taxon>
        <taxon>Fungi</taxon>
        <taxon>Fungi incertae sedis</taxon>
        <taxon>Mucoromycota</taxon>
        <taxon>Mortierellomycotina</taxon>
        <taxon>Mortierellomycetes</taxon>
        <taxon>Mortierellales</taxon>
        <taxon>Mortierellaceae</taxon>
        <taxon>Entomortierella</taxon>
    </lineage>
</organism>
<feature type="compositionally biased region" description="Low complexity" evidence="2">
    <location>
        <begin position="663"/>
        <end position="683"/>
    </location>
</feature>
<accession>A0A9P3HGB9</accession>
<feature type="coiled-coil region" evidence="1">
    <location>
        <begin position="201"/>
        <end position="235"/>
    </location>
</feature>
<feature type="region of interest" description="Disordered" evidence="2">
    <location>
        <begin position="247"/>
        <end position="336"/>
    </location>
</feature>
<sequence length="702" mass="73960">MFSSFRQSDETPETVTATTAASSLTSTSASAASPAPASSSEALSSMTTSTQLTPSAASDTRSAEPLSKSRHLEHIETSEQDMTSSLQKQLQHARETTASLKEAASDGPDTKDQSPEELKQALADAVEKQKQQEALIKKLRHEVDVERGHATILRHDNQVLRQMKANMHAVAEQEEENISNRLLKRISGLKKEKGELMIQVEQEEEYLTKTLQKKLQQLQKEKVDMENALEQEQEYIVNRLQKQLDAMRMEQQSAGTSTASSSWQDKDHPLGSLNVASSLPIGSSPINIAGGGRHSMSSSSGRVHNPVPSPTPSPTHKKWMPGHSPSSSDIGMGPPSHPIVDMLKAELTAAKATLNELEREYMIKFKQCTRYRTEVLTLRQELGLPVASDLLVEDHLPNVLSSTHRTGGTPSRRNSSTSTSSRVTYGVPATPTNTPANPAPISSHSFAAQRASLSPSAPLNNPFAGGNGNNGASSHSSAGAFSSSPTLSSFTTTSGFHGSHHQQHGSGGGNGGAGFSSSAAAAAIAAAAAGSTHAHSHPHGAGQPYASSGGTNSYSSSVGSLGSTSPMMSMASSLSSTTGSGFGDRYSGSISSNNNGASSGSSGHAGLGFGGAPGMSGSGILGSSGGPSLPAIVPERQSLYRSKSSSRQQGQYAQPSGVASSGQQMYQHHQQQHQMHQQQQQQQQRDHGQHQAKEQQLQTPSV</sequence>
<dbReference type="PANTHER" id="PTHR15276">
    <property type="entry name" value="H4 D10S170 PROTEIN-RELATED"/>
    <property type="match status" value="1"/>
</dbReference>
<feature type="compositionally biased region" description="Polar residues" evidence="2">
    <location>
        <begin position="51"/>
        <end position="60"/>
    </location>
</feature>
<evidence type="ECO:0000256" key="1">
    <source>
        <dbReference type="SAM" id="Coils"/>
    </source>
</evidence>
<comment type="caution">
    <text evidence="3">The sequence shown here is derived from an EMBL/GenBank/DDBJ whole genome shotgun (WGS) entry which is preliminary data.</text>
</comment>
<feature type="compositionally biased region" description="Polar residues" evidence="2">
    <location>
        <begin position="274"/>
        <end position="286"/>
    </location>
</feature>
<feature type="compositionally biased region" description="Low complexity" evidence="2">
    <location>
        <begin position="251"/>
        <end position="262"/>
    </location>
</feature>
<dbReference type="OrthoDB" id="78858at2759"/>
<feature type="region of interest" description="Disordered" evidence="2">
    <location>
        <begin position="618"/>
        <end position="702"/>
    </location>
</feature>
<dbReference type="Proteomes" id="UP000827284">
    <property type="component" value="Unassembled WGS sequence"/>
</dbReference>
<keyword evidence="4" id="KW-1185">Reference proteome</keyword>
<dbReference type="Pfam" id="PF09755">
    <property type="entry name" value="DUF2046"/>
    <property type="match status" value="1"/>
</dbReference>
<evidence type="ECO:0000256" key="2">
    <source>
        <dbReference type="SAM" id="MobiDB-lite"/>
    </source>
</evidence>
<feature type="region of interest" description="Disordered" evidence="2">
    <location>
        <begin position="400"/>
        <end position="513"/>
    </location>
</feature>
<gene>
    <name evidence="3" type="ORF">EMPS_08481</name>
</gene>
<feature type="compositionally biased region" description="Low complexity" evidence="2">
    <location>
        <begin position="470"/>
        <end position="497"/>
    </location>
</feature>
<proteinExistence type="predicted"/>
<keyword evidence="1" id="KW-0175">Coiled coil</keyword>
<feature type="region of interest" description="Disordered" evidence="2">
    <location>
        <begin position="1"/>
        <end position="118"/>
    </location>
</feature>
<feature type="compositionally biased region" description="Low complexity" evidence="2">
    <location>
        <begin position="13"/>
        <end position="50"/>
    </location>
</feature>
<feature type="compositionally biased region" description="Low complexity" evidence="2">
    <location>
        <begin position="405"/>
        <end position="440"/>
    </location>
</feature>
<reference evidence="3" key="2">
    <citation type="journal article" date="2022" name="Microbiol. Resour. Announc.">
        <title>Whole-Genome Sequence of Entomortierella parvispora E1425, a Mucoromycotan Fungus Associated with Burkholderiaceae-Related Endosymbiotic Bacteria.</title>
        <authorList>
            <person name="Herlambang A."/>
            <person name="Guo Y."/>
            <person name="Takashima Y."/>
            <person name="Narisawa K."/>
            <person name="Ohta H."/>
            <person name="Nishizawa T."/>
        </authorList>
    </citation>
    <scope>NUCLEOTIDE SEQUENCE</scope>
    <source>
        <strain evidence="3">E1425</strain>
    </source>
</reference>
<evidence type="ECO:0000313" key="4">
    <source>
        <dbReference type="Proteomes" id="UP000827284"/>
    </source>
</evidence>
<feature type="compositionally biased region" description="Low complexity" evidence="2">
    <location>
        <begin position="530"/>
        <end position="579"/>
    </location>
</feature>
<feature type="region of interest" description="Disordered" evidence="2">
    <location>
        <begin position="530"/>
        <end position="581"/>
    </location>
</feature>
<feature type="compositionally biased region" description="Polar residues" evidence="2">
    <location>
        <begin position="80"/>
        <end position="90"/>
    </location>
</feature>
<protein>
    <submittedName>
        <fullName evidence="3">Coiled-coil domain-containing protein 6</fullName>
    </submittedName>
</protein>
<evidence type="ECO:0000313" key="3">
    <source>
        <dbReference type="EMBL" id="GJJ76122.1"/>
    </source>
</evidence>
<feature type="compositionally biased region" description="Polar residues" evidence="2">
    <location>
        <begin position="442"/>
        <end position="459"/>
    </location>
</feature>
<feature type="compositionally biased region" description="Polar residues" evidence="2">
    <location>
        <begin position="639"/>
        <end position="662"/>
    </location>
</feature>
<dbReference type="InterPro" id="IPR019152">
    <property type="entry name" value="DUF2046"/>
</dbReference>
<dbReference type="PANTHER" id="PTHR15276:SF0">
    <property type="entry name" value="COILED-COIL DOMAIN-CONTAINING PROTEIN 6"/>
    <property type="match status" value="1"/>
</dbReference>
<reference evidence="3" key="1">
    <citation type="submission" date="2021-11" db="EMBL/GenBank/DDBJ databases">
        <authorList>
            <person name="Herlambang A."/>
            <person name="Guo Y."/>
            <person name="Takashima Y."/>
            <person name="Nishizawa T."/>
        </authorList>
    </citation>
    <scope>NUCLEOTIDE SEQUENCE</scope>
    <source>
        <strain evidence="3">E1425</strain>
    </source>
</reference>
<dbReference type="AlphaFoldDB" id="A0A9P3HGB9"/>
<feature type="compositionally biased region" description="Basic and acidic residues" evidence="2">
    <location>
        <begin position="108"/>
        <end position="118"/>
    </location>
</feature>
<dbReference type="EMBL" id="BQFW01000012">
    <property type="protein sequence ID" value="GJJ76122.1"/>
    <property type="molecule type" value="Genomic_DNA"/>
</dbReference>